<evidence type="ECO:0000313" key="2">
    <source>
        <dbReference type="EMBL" id="NER28903.1"/>
    </source>
</evidence>
<organism evidence="2">
    <name type="scientific">Symploca sp. SIO1C4</name>
    <dbReference type="NCBI Taxonomy" id="2607765"/>
    <lineage>
        <taxon>Bacteria</taxon>
        <taxon>Bacillati</taxon>
        <taxon>Cyanobacteriota</taxon>
        <taxon>Cyanophyceae</taxon>
        <taxon>Coleofasciculales</taxon>
        <taxon>Coleofasciculaceae</taxon>
        <taxon>Symploca</taxon>
    </lineage>
</organism>
<dbReference type="AlphaFoldDB" id="A0A6B3NBK0"/>
<dbReference type="Pfam" id="PF13358">
    <property type="entry name" value="DDE_3"/>
    <property type="match status" value="1"/>
</dbReference>
<name>A0A6B3NBK0_9CYAN</name>
<dbReference type="PANTHER" id="PTHR46564">
    <property type="entry name" value="TRANSPOSASE"/>
    <property type="match status" value="1"/>
</dbReference>
<dbReference type="InterPro" id="IPR036397">
    <property type="entry name" value="RNaseH_sf"/>
</dbReference>
<protein>
    <recommendedName>
        <fullName evidence="1">Tc1-like transposase DDE domain-containing protein</fullName>
    </recommendedName>
</protein>
<reference evidence="2" key="1">
    <citation type="submission" date="2019-11" db="EMBL/GenBank/DDBJ databases">
        <title>Genomic insights into an expanded diversity of filamentous marine cyanobacteria reveals the extraordinary biosynthetic potential of Moorea and Okeania.</title>
        <authorList>
            <person name="Ferreira Leao T."/>
            <person name="Wang M."/>
            <person name="Moss N."/>
            <person name="Da Silva R."/>
            <person name="Sanders J."/>
            <person name="Nurk S."/>
            <person name="Gurevich A."/>
            <person name="Humphrey G."/>
            <person name="Reher R."/>
            <person name="Zhu Q."/>
            <person name="Belda-Ferre P."/>
            <person name="Glukhov E."/>
            <person name="Rex R."/>
            <person name="Dorrestein P.C."/>
            <person name="Knight R."/>
            <person name="Pevzner P."/>
            <person name="Gerwick W.H."/>
            <person name="Gerwick L."/>
        </authorList>
    </citation>
    <scope>NUCLEOTIDE SEQUENCE</scope>
    <source>
        <strain evidence="2">SIO1C4</strain>
    </source>
</reference>
<gene>
    <name evidence="2" type="ORF">F6J89_15005</name>
</gene>
<dbReference type="PANTHER" id="PTHR46564:SF1">
    <property type="entry name" value="TRANSPOSASE"/>
    <property type="match status" value="1"/>
</dbReference>
<evidence type="ECO:0000259" key="1">
    <source>
        <dbReference type="Pfam" id="PF13358"/>
    </source>
</evidence>
<comment type="caution">
    <text evidence="2">The sequence shown here is derived from an EMBL/GenBank/DDBJ whole genome shotgun (WGS) entry which is preliminary data.</text>
</comment>
<sequence length="69" mass="8042">MDNAPFHNSGRIRELIAKAGCELLFLPSYSPDLNPIEHWWHKVKTAIRKELPKYDFNIHKATDAAFQHL</sequence>
<dbReference type="GO" id="GO:0003676">
    <property type="term" value="F:nucleic acid binding"/>
    <property type="evidence" value="ECO:0007669"/>
    <property type="project" value="InterPro"/>
</dbReference>
<feature type="domain" description="Tc1-like transposase DDE" evidence="1">
    <location>
        <begin position="1"/>
        <end position="49"/>
    </location>
</feature>
<dbReference type="Gene3D" id="3.30.420.10">
    <property type="entry name" value="Ribonuclease H-like superfamily/Ribonuclease H"/>
    <property type="match status" value="1"/>
</dbReference>
<proteinExistence type="predicted"/>
<dbReference type="EMBL" id="JAAHFQ010000276">
    <property type="protein sequence ID" value="NER28903.1"/>
    <property type="molecule type" value="Genomic_DNA"/>
</dbReference>
<dbReference type="InterPro" id="IPR038717">
    <property type="entry name" value="Tc1-like_DDE_dom"/>
</dbReference>
<accession>A0A6B3NBK0</accession>